<proteinExistence type="predicted"/>
<dbReference type="GO" id="GO:1990281">
    <property type="term" value="C:efflux pump complex"/>
    <property type="evidence" value="ECO:0007669"/>
    <property type="project" value="TreeGrafter"/>
</dbReference>
<dbReference type="GO" id="GO:0015288">
    <property type="term" value="F:porin activity"/>
    <property type="evidence" value="ECO:0007669"/>
    <property type="project" value="TreeGrafter"/>
</dbReference>
<reference evidence="7 8" key="1">
    <citation type="submission" date="2018-01" db="EMBL/GenBank/DDBJ databases">
        <authorList>
            <person name="Gaut B.S."/>
            <person name="Morton B.R."/>
            <person name="Clegg M.T."/>
            <person name="Duvall M.R."/>
        </authorList>
    </citation>
    <scope>NUCLEOTIDE SEQUENCE [LARGE SCALE GENOMIC DNA]</scope>
    <source>
        <strain evidence="7 8">HR-AV</strain>
    </source>
</reference>
<dbReference type="GO" id="GO:0015562">
    <property type="term" value="F:efflux transmembrane transporter activity"/>
    <property type="evidence" value="ECO:0007669"/>
    <property type="project" value="InterPro"/>
</dbReference>
<dbReference type="PANTHER" id="PTHR30026:SF23">
    <property type="entry name" value="TO APRF-PUTATIVE OUTER MEMBRANE EFFLUX PROTEIN OR SECRETED ALKALINE PHOSPHATASE-RELATED"/>
    <property type="match status" value="1"/>
</dbReference>
<dbReference type="InterPro" id="IPR051906">
    <property type="entry name" value="TolC-like"/>
</dbReference>
<keyword evidence="5" id="KW-0998">Cell outer membrane</keyword>
<dbReference type="OrthoDB" id="1271612at2"/>
<evidence type="ECO:0000256" key="6">
    <source>
        <dbReference type="SAM" id="Coils"/>
    </source>
</evidence>
<dbReference type="EMBL" id="PQVF01000006">
    <property type="protein sequence ID" value="POY36763.1"/>
    <property type="molecule type" value="Genomic_DNA"/>
</dbReference>
<evidence type="ECO:0000256" key="2">
    <source>
        <dbReference type="ARBA" id="ARBA00022452"/>
    </source>
</evidence>
<dbReference type="PANTHER" id="PTHR30026">
    <property type="entry name" value="OUTER MEMBRANE PROTEIN TOLC"/>
    <property type="match status" value="1"/>
</dbReference>
<comment type="caution">
    <text evidence="7">The sequence shown here is derived from an EMBL/GenBank/DDBJ whole genome shotgun (WGS) entry which is preliminary data.</text>
</comment>
<keyword evidence="2" id="KW-1134">Transmembrane beta strand</keyword>
<evidence type="ECO:0008006" key="9">
    <source>
        <dbReference type="Google" id="ProtNLM"/>
    </source>
</evidence>
<accession>A0A2S5A3R8</accession>
<evidence type="ECO:0000256" key="5">
    <source>
        <dbReference type="ARBA" id="ARBA00023237"/>
    </source>
</evidence>
<dbReference type="AlphaFoldDB" id="A0A2S5A3R8"/>
<dbReference type="Gene3D" id="1.20.1600.10">
    <property type="entry name" value="Outer membrane efflux proteins (OEP)"/>
    <property type="match status" value="1"/>
</dbReference>
<keyword evidence="4" id="KW-0472">Membrane</keyword>
<evidence type="ECO:0000256" key="4">
    <source>
        <dbReference type="ARBA" id="ARBA00023136"/>
    </source>
</evidence>
<evidence type="ECO:0000313" key="7">
    <source>
        <dbReference type="EMBL" id="POY36763.1"/>
    </source>
</evidence>
<sequence length="446" mass="51028">MKKQHLLIFLYVISLVLGNATIGWAQNRAALPVREINLDELIQYARHNNLELKMTQKDSAIAVEDIKQAKMARAPFLNVGGHYNYIGNPVLYRDFYSRDTSINYYHHQASWSLGAGVPIYLGGKIKTQISQSEIISQIRNETLLMTDNQLKLAMISQFYALYKLYREVEIIEANISNVKVNIKQLESKVANGQNLVSDLTRTQLQLSNFQVDVFKTWNSIDLLSNYISIQAGLPTNTRLQPKNVVLKVPEDQLQYEQCLEAAFANRNEIKQSLLQKNFSEMSLKLTKSFYKPYISGNAIYNSNFPVPGTFPPQPDILNYWAVGIGVSYDLSSLYNLTHRVRADKLQISKEDDNILRVRNAIDQEVKAAFVQFIESRTNIITYQKNVEMAELNYRVVKSRYDNDFALIIDMIDAEVQVNDSKLSLNKAIVEAIIQYHSLLYSMGKLN</sequence>
<name>A0A2S5A3R8_9SPHI</name>
<dbReference type="RefSeq" id="WP_103789066.1">
    <property type="nucleotide sequence ID" value="NZ_PQVF01000006.1"/>
</dbReference>
<evidence type="ECO:0000256" key="3">
    <source>
        <dbReference type="ARBA" id="ARBA00022692"/>
    </source>
</evidence>
<dbReference type="SUPFAM" id="SSF56954">
    <property type="entry name" value="Outer membrane efflux proteins (OEP)"/>
    <property type="match status" value="1"/>
</dbReference>
<protein>
    <recommendedName>
        <fullName evidence="9">TolC family protein</fullName>
    </recommendedName>
</protein>
<feature type="coiled-coil region" evidence="6">
    <location>
        <begin position="168"/>
        <end position="202"/>
    </location>
</feature>
<gene>
    <name evidence="7" type="ORF">C3K47_10420</name>
</gene>
<keyword evidence="3" id="KW-0812">Transmembrane</keyword>
<evidence type="ECO:0000313" key="8">
    <source>
        <dbReference type="Proteomes" id="UP000236893"/>
    </source>
</evidence>
<comment type="subcellular location">
    <subcellularLocation>
        <location evidence="1">Cell outer membrane</location>
    </subcellularLocation>
</comment>
<keyword evidence="6" id="KW-0175">Coiled coil</keyword>
<dbReference type="GO" id="GO:0009279">
    <property type="term" value="C:cell outer membrane"/>
    <property type="evidence" value="ECO:0007669"/>
    <property type="project" value="UniProtKB-SubCell"/>
</dbReference>
<dbReference type="Proteomes" id="UP000236893">
    <property type="component" value="Unassembled WGS sequence"/>
</dbReference>
<organism evidence="7 8">
    <name type="scientific">Solitalea longa</name>
    <dbReference type="NCBI Taxonomy" id="2079460"/>
    <lineage>
        <taxon>Bacteria</taxon>
        <taxon>Pseudomonadati</taxon>
        <taxon>Bacteroidota</taxon>
        <taxon>Sphingobacteriia</taxon>
        <taxon>Sphingobacteriales</taxon>
        <taxon>Sphingobacteriaceae</taxon>
        <taxon>Solitalea</taxon>
    </lineage>
</organism>
<evidence type="ECO:0000256" key="1">
    <source>
        <dbReference type="ARBA" id="ARBA00004442"/>
    </source>
</evidence>
<keyword evidence="8" id="KW-1185">Reference proteome</keyword>